<keyword evidence="6" id="KW-1015">Disulfide bond</keyword>
<dbReference type="PROSITE" id="PS00139">
    <property type="entry name" value="THIOL_PROTEASE_CYS"/>
    <property type="match status" value="1"/>
</dbReference>
<dbReference type="InterPro" id="IPR038765">
    <property type="entry name" value="Papain-like_cys_pep_sf"/>
</dbReference>
<accession>A0A6G3MGQ9</accession>
<dbReference type="Pfam" id="PF00112">
    <property type="entry name" value="Peptidase_C1"/>
    <property type="match status" value="1"/>
</dbReference>
<dbReference type="InterPro" id="IPR000668">
    <property type="entry name" value="Peptidase_C1A_C"/>
</dbReference>
<feature type="signal peptide" evidence="7">
    <location>
        <begin position="1"/>
        <end position="19"/>
    </location>
</feature>
<dbReference type="PANTHER" id="PTHR12411">
    <property type="entry name" value="CYSTEINE PROTEASE FAMILY C1-RELATED"/>
    <property type="match status" value="1"/>
</dbReference>
<evidence type="ECO:0000259" key="9">
    <source>
        <dbReference type="SMART" id="SM00848"/>
    </source>
</evidence>
<dbReference type="InterPro" id="IPR013128">
    <property type="entry name" value="Peptidase_C1A"/>
</dbReference>
<evidence type="ECO:0000259" key="8">
    <source>
        <dbReference type="SMART" id="SM00645"/>
    </source>
</evidence>
<dbReference type="InterPro" id="IPR039417">
    <property type="entry name" value="Peptidase_C1A_papain-like"/>
</dbReference>
<proteinExistence type="inferred from homology"/>
<dbReference type="Pfam" id="PF08246">
    <property type="entry name" value="Inhibitor_I29"/>
    <property type="match status" value="1"/>
</dbReference>
<dbReference type="InterPro" id="IPR000169">
    <property type="entry name" value="Pept_cys_AS"/>
</dbReference>
<evidence type="ECO:0000256" key="2">
    <source>
        <dbReference type="ARBA" id="ARBA00022670"/>
    </source>
</evidence>
<keyword evidence="3" id="KW-0378">Hydrolase</keyword>
<dbReference type="GO" id="GO:0006508">
    <property type="term" value="P:proteolysis"/>
    <property type="evidence" value="ECO:0007669"/>
    <property type="project" value="UniProtKB-KW"/>
</dbReference>
<dbReference type="SUPFAM" id="SSF54001">
    <property type="entry name" value="Cysteine proteinases"/>
    <property type="match status" value="1"/>
</dbReference>
<keyword evidence="5" id="KW-0865">Zymogen</keyword>
<evidence type="ECO:0000256" key="6">
    <source>
        <dbReference type="ARBA" id="ARBA00023157"/>
    </source>
</evidence>
<dbReference type="EMBL" id="GHBP01002680">
    <property type="protein sequence ID" value="NDJ93164.1"/>
    <property type="molecule type" value="Transcribed_RNA"/>
</dbReference>
<evidence type="ECO:0000256" key="3">
    <source>
        <dbReference type="ARBA" id="ARBA00022801"/>
    </source>
</evidence>
<dbReference type="SMART" id="SM00645">
    <property type="entry name" value="Pept_C1"/>
    <property type="match status" value="1"/>
</dbReference>
<dbReference type="CDD" id="cd02248">
    <property type="entry name" value="Peptidase_C1A"/>
    <property type="match status" value="1"/>
</dbReference>
<dbReference type="InterPro" id="IPR013201">
    <property type="entry name" value="Prot_inhib_I29"/>
</dbReference>
<comment type="similarity">
    <text evidence="1">Belongs to the peptidase C1 family.</text>
</comment>
<keyword evidence="2" id="KW-0645">Protease</keyword>
<feature type="domain" description="Peptidase C1A papain C-terminal" evidence="8">
    <location>
        <begin position="110"/>
        <end position="322"/>
    </location>
</feature>
<keyword evidence="4" id="KW-0788">Thiol protease</keyword>
<dbReference type="SMART" id="SM00848">
    <property type="entry name" value="Inhibitor_I29"/>
    <property type="match status" value="1"/>
</dbReference>
<evidence type="ECO:0000256" key="7">
    <source>
        <dbReference type="SAM" id="SignalP"/>
    </source>
</evidence>
<dbReference type="Gene3D" id="3.90.70.10">
    <property type="entry name" value="Cysteine proteinases"/>
    <property type="match status" value="1"/>
</dbReference>
<dbReference type="FunFam" id="3.90.70.10:FF:000039">
    <property type="entry name" value="Cysteine proteinase 2, putative"/>
    <property type="match status" value="1"/>
</dbReference>
<dbReference type="AlphaFoldDB" id="A0A6G3MGQ9"/>
<sequence>MFQIAILLVIIHLEDSNEAIILSKAGNPHWNTHKAKYGLVFEPLEDEKRFNIFMSNYKMIMEHNSKNSEYQLAMNHIGHLEKHEISRCLKRHKSLNLLKPQANTLDIIPVRDSIDYRDYGVVSRVKNQGSCGSCYAFSGIGSIESHVALQTGRLMEFSEEEIVDCSGNLGNQGCNGGLMENVFKYAIQNGISREEDYNYTAHANKCHTKNVNHLHSLVSYVSLKEGDEKDLIRTLSFIGPVSIAIDANHYQFMFYHSGILSIDNCSQSDLDHGVLAIGYQLARKQFLIVKNSWGTGWGENGYVRIALGSNMCGIASYGSYPIPLRNSK</sequence>
<name>A0A6G3MGQ9_HENSL</name>
<evidence type="ECO:0000256" key="5">
    <source>
        <dbReference type="ARBA" id="ARBA00023145"/>
    </source>
</evidence>
<keyword evidence="7" id="KW-0732">Signal</keyword>
<feature type="chain" id="PRO_5026108253" evidence="7">
    <location>
        <begin position="20"/>
        <end position="328"/>
    </location>
</feature>
<reference evidence="10" key="1">
    <citation type="submission" date="2018-11" db="EMBL/GenBank/DDBJ databases">
        <title>Henneguya salminicola genome and transcriptome.</title>
        <authorList>
            <person name="Yahalomi D."/>
            <person name="Atkinson S.D."/>
            <person name="Neuhof M."/>
            <person name="Chang E.S."/>
            <person name="Philippe H."/>
            <person name="Cartwright P."/>
            <person name="Bartholomew J.L."/>
            <person name="Huchon D."/>
        </authorList>
    </citation>
    <scope>NUCLEOTIDE SEQUENCE</scope>
    <source>
        <strain evidence="10">Hz1</strain>
        <tissue evidence="10">Whole</tissue>
    </source>
</reference>
<evidence type="ECO:0000313" key="10">
    <source>
        <dbReference type="EMBL" id="NDJ93164.1"/>
    </source>
</evidence>
<evidence type="ECO:0000256" key="4">
    <source>
        <dbReference type="ARBA" id="ARBA00022807"/>
    </source>
</evidence>
<dbReference type="GO" id="GO:0008234">
    <property type="term" value="F:cysteine-type peptidase activity"/>
    <property type="evidence" value="ECO:0007669"/>
    <property type="project" value="UniProtKB-KW"/>
</dbReference>
<evidence type="ECO:0000256" key="1">
    <source>
        <dbReference type="ARBA" id="ARBA00008455"/>
    </source>
</evidence>
<protein>
    <submittedName>
        <fullName evidence="10">Cathepsin L1 (Trinotate prediction)</fullName>
    </submittedName>
</protein>
<organism evidence="10">
    <name type="scientific">Henneguya salminicola</name>
    <name type="common">Myxosporean</name>
    <dbReference type="NCBI Taxonomy" id="69463"/>
    <lineage>
        <taxon>Eukaryota</taxon>
        <taxon>Metazoa</taxon>
        <taxon>Cnidaria</taxon>
        <taxon>Myxozoa</taxon>
        <taxon>Myxosporea</taxon>
        <taxon>Bivalvulida</taxon>
        <taxon>Platysporina</taxon>
        <taxon>Myxobolidae</taxon>
        <taxon>Henneguya</taxon>
    </lineage>
</organism>
<feature type="domain" description="Cathepsin propeptide inhibitor" evidence="9">
    <location>
        <begin position="30"/>
        <end position="85"/>
    </location>
</feature>